<dbReference type="AlphaFoldDB" id="A0AAV9F1P7"/>
<evidence type="ECO:0000313" key="2">
    <source>
        <dbReference type="EMBL" id="KAK1319407.1"/>
    </source>
</evidence>
<name>A0AAV9F1P7_ACOCL</name>
<proteinExistence type="predicted"/>
<feature type="compositionally biased region" description="Pro residues" evidence="1">
    <location>
        <begin position="29"/>
        <end position="40"/>
    </location>
</feature>
<gene>
    <name evidence="2" type="ORF">QJS10_CPB04g01130</name>
</gene>
<organism evidence="2 3">
    <name type="scientific">Acorus calamus</name>
    <name type="common">Sweet flag</name>
    <dbReference type="NCBI Taxonomy" id="4465"/>
    <lineage>
        <taxon>Eukaryota</taxon>
        <taxon>Viridiplantae</taxon>
        <taxon>Streptophyta</taxon>
        <taxon>Embryophyta</taxon>
        <taxon>Tracheophyta</taxon>
        <taxon>Spermatophyta</taxon>
        <taxon>Magnoliopsida</taxon>
        <taxon>Liliopsida</taxon>
        <taxon>Acoraceae</taxon>
        <taxon>Acorus</taxon>
    </lineage>
</organism>
<keyword evidence="3" id="KW-1185">Reference proteome</keyword>
<feature type="region of interest" description="Disordered" evidence="1">
    <location>
        <begin position="16"/>
        <end position="50"/>
    </location>
</feature>
<evidence type="ECO:0000313" key="3">
    <source>
        <dbReference type="Proteomes" id="UP001180020"/>
    </source>
</evidence>
<reference evidence="2" key="1">
    <citation type="journal article" date="2023" name="Nat. Commun.">
        <title>Diploid and tetraploid genomes of Acorus and the evolution of monocots.</title>
        <authorList>
            <person name="Ma L."/>
            <person name="Liu K.W."/>
            <person name="Li Z."/>
            <person name="Hsiao Y.Y."/>
            <person name="Qi Y."/>
            <person name="Fu T."/>
            <person name="Tang G.D."/>
            <person name="Zhang D."/>
            <person name="Sun W.H."/>
            <person name="Liu D.K."/>
            <person name="Li Y."/>
            <person name="Chen G.Z."/>
            <person name="Liu X.D."/>
            <person name="Liao X.Y."/>
            <person name="Jiang Y.T."/>
            <person name="Yu X."/>
            <person name="Hao Y."/>
            <person name="Huang J."/>
            <person name="Zhao X.W."/>
            <person name="Ke S."/>
            <person name="Chen Y.Y."/>
            <person name="Wu W.L."/>
            <person name="Hsu J.L."/>
            <person name="Lin Y.F."/>
            <person name="Huang M.D."/>
            <person name="Li C.Y."/>
            <person name="Huang L."/>
            <person name="Wang Z.W."/>
            <person name="Zhao X."/>
            <person name="Zhong W.Y."/>
            <person name="Peng D.H."/>
            <person name="Ahmad S."/>
            <person name="Lan S."/>
            <person name="Zhang J.S."/>
            <person name="Tsai W.C."/>
            <person name="Van de Peer Y."/>
            <person name="Liu Z.J."/>
        </authorList>
    </citation>
    <scope>NUCLEOTIDE SEQUENCE</scope>
    <source>
        <strain evidence="2">CP</strain>
    </source>
</reference>
<protein>
    <submittedName>
        <fullName evidence="2">Uncharacterized protein</fullName>
    </submittedName>
</protein>
<dbReference type="Proteomes" id="UP001180020">
    <property type="component" value="Unassembled WGS sequence"/>
</dbReference>
<reference evidence="2" key="2">
    <citation type="submission" date="2023-06" db="EMBL/GenBank/DDBJ databases">
        <authorList>
            <person name="Ma L."/>
            <person name="Liu K.-W."/>
            <person name="Li Z."/>
            <person name="Hsiao Y.-Y."/>
            <person name="Qi Y."/>
            <person name="Fu T."/>
            <person name="Tang G."/>
            <person name="Zhang D."/>
            <person name="Sun W.-H."/>
            <person name="Liu D.-K."/>
            <person name="Li Y."/>
            <person name="Chen G.-Z."/>
            <person name="Liu X.-D."/>
            <person name="Liao X.-Y."/>
            <person name="Jiang Y.-T."/>
            <person name="Yu X."/>
            <person name="Hao Y."/>
            <person name="Huang J."/>
            <person name="Zhao X.-W."/>
            <person name="Ke S."/>
            <person name="Chen Y.-Y."/>
            <person name="Wu W.-L."/>
            <person name="Hsu J.-L."/>
            <person name="Lin Y.-F."/>
            <person name="Huang M.-D."/>
            <person name="Li C.-Y."/>
            <person name="Huang L."/>
            <person name="Wang Z.-W."/>
            <person name="Zhao X."/>
            <person name="Zhong W.-Y."/>
            <person name="Peng D.-H."/>
            <person name="Ahmad S."/>
            <person name="Lan S."/>
            <person name="Zhang J.-S."/>
            <person name="Tsai W.-C."/>
            <person name="Van De Peer Y."/>
            <person name="Liu Z.-J."/>
        </authorList>
    </citation>
    <scope>NUCLEOTIDE SEQUENCE</scope>
    <source>
        <strain evidence="2">CP</strain>
        <tissue evidence="2">Leaves</tissue>
    </source>
</reference>
<dbReference type="EMBL" id="JAUJYO010000004">
    <property type="protein sequence ID" value="KAK1319407.1"/>
    <property type="molecule type" value="Genomic_DNA"/>
</dbReference>
<comment type="caution">
    <text evidence="2">The sequence shown here is derived from an EMBL/GenBank/DDBJ whole genome shotgun (WGS) entry which is preliminary data.</text>
</comment>
<sequence length="86" mass="10040">MVETKAQILWAAADTMRNNSLETSQLPQQEPPLPPPPPPEESSAVVEARAEGKSVVVDENDYTTAGHWNEFPRFWKEWRRHQQWWK</sequence>
<evidence type="ECO:0000256" key="1">
    <source>
        <dbReference type="SAM" id="MobiDB-lite"/>
    </source>
</evidence>
<accession>A0AAV9F1P7</accession>